<evidence type="ECO:0000256" key="2">
    <source>
        <dbReference type="ARBA" id="ARBA00008061"/>
    </source>
</evidence>
<dbReference type="CDD" id="cd11328">
    <property type="entry name" value="AmyAc_maltase"/>
    <property type="match status" value="1"/>
</dbReference>
<dbReference type="GO" id="GO:0004558">
    <property type="term" value="F:alpha-1,4-glucosidase activity"/>
    <property type="evidence" value="ECO:0007669"/>
    <property type="project" value="UniProtKB-EC"/>
</dbReference>
<dbReference type="EMBL" id="CADEBC010000540">
    <property type="protein sequence ID" value="CAB3250533.1"/>
    <property type="molecule type" value="Genomic_DNA"/>
</dbReference>
<name>A0A8S0ZD35_ARCPL</name>
<dbReference type="SUPFAM" id="SSF51445">
    <property type="entry name" value="(Trans)glycosidases"/>
    <property type="match status" value="1"/>
</dbReference>
<dbReference type="GO" id="GO:0005975">
    <property type="term" value="P:carbohydrate metabolic process"/>
    <property type="evidence" value="ECO:0007669"/>
    <property type="project" value="InterPro"/>
</dbReference>
<keyword evidence="5" id="KW-0326">Glycosidase</keyword>
<dbReference type="InterPro" id="IPR017853">
    <property type="entry name" value="GH"/>
</dbReference>
<dbReference type="InterPro" id="IPR045857">
    <property type="entry name" value="O16G_dom_2"/>
</dbReference>
<dbReference type="EMBL" id="CADEBD010000288">
    <property type="protein sequence ID" value="CAB3230470.1"/>
    <property type="molecule type" value="Genomic_DNA"/>
</dbReference>
<evidence type="ECO:0000259" key="7">
    <source>
        <dbReference type="SMART" id="SM00642"/>
    </source>
</evidence>
<comment type="similarity">
    <text evidence="2">Belongs to the glycosyl hydrolase 13 family.</text>
</comment>
<dbReference type="PANTHER" id="PTHR10357:SF179">
    <property type="entry name" value="NEUTRAL AND BASIC AMINO ACID TRANSPORT PROTEIN RBAT"/>
    <property type="match status" value="1"/>
</dbReference>
<feature type="signal peptide" evidence="6">
    <location>
        <begin position="1"/>
        <end position="23"/>
    </location>
</feature>
<dbReference type="Gene3D" id="3.20.20.80">
    <property type="entry name" value="Glycosidases"/>
    <property type="match status" value="1"/>
</dbReference>
<dbReference type="FunFam" id="3.90.400.10:FF:000001">
    <property type="entry name" value="Maltase A3, isoform A"/>
    <property type="match status" value="1"/>
</dbReference>
<accession>A0A8S0ZD35</accession>
<dbReference type="Gene3D" id="2.60.40.1180">
    <property type="entry name" value="Golgi alpha-mannosidase II"/>
    <property type="match status" value="1"/>
</dbReference>
<dbReference type="PANTHER" id="PTHR10357">
    <property type="entry name" value="ALPHA-AMYLASE FAMILY MEMBER"/>
    <property type="match status" value="1"/>
</dbReference>
<gene>
    <name evidence="9" type="ORF">APLA_LOCUS12756</name>
    <name evidence="8" type="ORF">APLA_LOCUS4610</name>
</gene>
<feature type="domain" description="Glycosyl hydrolase family 13 catalytic" evidence="7">
    <location>
        <begin position="42"/>
        <end position="442"/>
    </location>
</feature>
<dbReference type="Proteomes" id="UP000494106">
    <property type="component" value="Unassembled WGS sequence"/>
</dbReference>
<evidence type="ECO:0000313" key="9">
    <source>
        <dbReference type="EMBL" id="CAB3250533.1"/>
    </source>
</evidence>
<organism evidence="8 11">
    <name type="scientific">Arctia plantaginis</name>
    <name type="common">Wood tiger moth</name>
    <name type="synonym">Phalaena plantaginis</name>
    <dbReference type="NCBI Taxonomy" id="874455"/>
    <lineage>
        <taxon>Eukaryota</taxon>
        <taxon>Metazoa</taxon>
        <taxon>Ecdysozoa</taxon>
        <taxon>Arthropoda</taxon>
        <taxon>Hexapoda</taxon>
        <taxon>Insecta</taxon>
        <taxon>Pterygota</taxon>
        <taxon>Neoptera</taxon>
        <taxon>Endopterygota</taxon>
        <taxon>Lepidoptera</taxon>
        <taxon>Glossata</taxon>
        <taxon>Ditrysia</taxon>
        <taxon>Noctuoidea</taxon>
        <taxon>Erebidae</taxon>
        <taxon>Arctiinae</taxon>
        <taxon>Arctia</taxon>
    </lineage>
</organism>
<evidence type="ECO:0000256" key="5">
    <source>
        <dbReference type="ARBA" id="ARBA00023295"/>
    </source>
</evidence>
<protein>
    <recommendedName>
        <fullName evidence="3">alpha-glucosidase</fullName>
        <ecNumber evidence="3">3.2.1.20</ecNumber>
    </recommendedName>
</protein>
<evidence type="ECO:0000256" key="6">
    <source>
        <dbReference type="SAM" id="SignalP"/>
    </source>
</evidence>
<dbReference type="SMART" id="SM00642">
    <property type="entry name" value="Aamy"/>
    <property type="match status" value="1"/>
</dbReference>
<sequence length="587" mass="67456">MKDDELAIWSSLLISVLVITANGRYENSNVKQDWWETAVFYQIYPRSFMDSDGDGIGDLNGITSRLEYLKELGVDATWLSPIFKSPMNDFGYDVSDYYTIQPEYGSMEDFEQLLKKATDLNIKVVLDFVINHSSNESDWFIKSANRDEYYSDWYIWENGHMNDKGQRSPPNNWISVFRKSAWTYMPSRDQYYLHQFGSGQPDFNFRNPVVVDEMKSAIKFWLEKGVAGMRINAVNYLFEIDKDSYGGRYPNEPLTGKPGLGPDDYGYLEHIYTKDQEETYEMVSQLRDIFDAITIRDNMTRVMMTEANTNVKNAVKYYGGGVHAGSQIPFNYALVDDLSKDSDARDFKFVIDHWLTYKPLHAHANWMTGNHDKSRVASRFRTELVDAFNMLVLLLPGIAFTYMGEEIGMVNGFVPWSETKDPQACNTDDPVNFIDVSRDPVRTPFQWSNGKNAGFSTNDITWLPVAEGFEHLNVAAQRSAVRSHYQVYRTLTSLRLRPAFRLGKYESLALNNDVFAFKRWYNDDTYIVVINVGRTYHVVNLTVFDLVFGQLEVEASSVLSSRTYSDNVPASYLDLAGDEALVLRMQV</sequence>
<reference evidence="10 11" key="1">
    <citation type="submission" date="2020-04" db="EMBL/GenBank/DDBJ databases">
        <authorList>
            <person name="Wallbank WR R."/>
            <person name="Pardo Diaz C."/>
            <person name="Kozak K."/>
            <person name="Martin S."/>
            <person name="Jiggins C."/>
            <person name="Moest M."/>
            <person name="Warren A I."/>
            <person name="Byers J.R.P. K."/>
            <person name="Montejo-Kovacevich G."/>
            <person name="Yen C E."/>
        </authorList>
    </citation>
    <scope>NUCLEOTIDE SEQUENCE [LARGE SCALE GENOMIC DNA]</scope>
</reference>
<keyword evidence="6" id="KW-0732">Signal</keyword>
<dbReference type="AlphaFoldDB" id="A0A8S0ZD35"/>
<dbReference type="Proteomes" id="UP000494256">
    <property type="component" value="Unassembled WGS sequence"/>
</dbReference>
<dbReference type="InterPro" id="IPR013780">
    <property type="entry name" value="Glyco_hydro_b"/>
</dbReference>
<keyword evidence="4" id="KW-0325">Glycoprotein</keyword>
<evidence type="ECO:0000313" key="8">
    <source>
        <dbReference type="EMBL" id="CAB3230470.1"/>
    </source>
</evidence>
<dbReference type="InterPro" id="IPR006047">
    <property type="entry name" value="GH13_cat_dom"/>
</dbReference>
<dbReference type="OrthoDB" id="1740265at2759"/>
<evidence type="ECO:0000256" key="3">
    <source>
        <dbReference type="ARBA" id="ARBA00012741"/>
    </source>
</evidence>
<evidence type="ECO:0000256" key="4">
    <source>
        <dbReference type="ARBA" id="ARBA00023180"/>
    </source>
</evidence>
<dbReference type="Pfam" id="PF00128">
    <property type="entry name" value="Alpha-amylase"/>
    <property type="match status" value="1"/>
</dbReference>
<evidence type="ECO:0000256" key="1">
    <source>
        <dbReference type="ARBA" id="ARBA00001657"/>
    </source>
</evidence>
<feature type="chain" id="PRO_5036434241" description="alpha-glucosidase" evidence="6">
    <location>
        <begin position="24"/>
        <end position="587"/>
    </location>
</feature>
<dbReference type="SUPFAM" id="SSF51011">
    <property type="entry name" value="Glycosyl hydrolase domain"/>
    <property type="match status" value="1"/>
</dbReference>
<keyword evidence="5" id="KW-0378">Hydrolase</keyword>
<evidence type="ECO:0000313" key="10">
    <source>
        <dbReference type="Proteomes" id="UP000494106"/>
    </source>
</evidence>
<comment type="caution">
    <text evidence="8">The sequence shown here is derived from an EMBL/GenBank/DDBJ whole genome shotgun (WGS) entry which is preliminary data.</text>
</comment>
<dbReference type="Gene3D" id="3.90.400.10">
    <property type="entry name" value="Oligo-1,6-glucosidase, Domain 2"/>
    <property type="match status" value="1"/>
</dbReference>
<keyword evidence="10" id="KW-1185">Reference proteome</keyword>
<comment type="catalytic activity">
    <reaction evidence="1">
        <text>Hydrolysis of terminal, non-reducing (1-&gt;4)-linked alpha-D-glucose residues with release of alpha-D-glucose.</text>
        <dbReference type="EC" id="3.2.1.20"/>
    </reaction>
</comment>
<proteinExistence type="inferred from homology"/>
<evidence type="ECO:0000313" key="11">
    <source>
        <dbReference type="Proteomes" id="UP000494256"/>
    </source>
</evidence>
<dbReference type="EC" id="3.2.1.20" evidence="3"/>